<proteinExistence type="inferred from homology"/>
<keyword evidence="3" id="KW-0732">Signal</keyword>
<organism evidence="4 5">
    <name type="scientific">Calicophoron daubneyi</name>
    <name type="common">Rumen fluke</name>
    <name type="synonym">Paramphistomum daubneyi</name>
    <dbReference type="NCBI Taxonomy" id="300641"/>
    <lineage>
        <taxon>Eukaryota</taxon>
        <taxon>Metazoa</taxon>
        <taxon>Spiralia</taxon>
        <taxon>Lophotrochozoa</taxon>
        <taxon>Platyhelminthes</taxon>
        <taxon>Trematoda</taxon>
        <taxon>Digenea</taxon>
        <taxon>Plagiorchiida</taxon>
        <taxon>Pronocephalata</taxon>
        <taxon>Paramphistomoidea</taxon>
        <taxon>Paramphistomidae</taxon>
        <taxon>Calicophoron</taxon>
    </lineage>
</organism>
<dbReference type="CDD" id="cd09121">
    <property type="entry name" value="PLDc_DNaseII_2"/>
    <property type="match status" value="1"/>
</dbReference>
<feature type="signal peptide" evidence="3">
    <location>
        <begin position="1"/>
        <end position="18"/>
    </location>
</feature>
<evidence type="ECO:0000256" key="2">
    <source>
        <dbReference type="ARBA" id="ARBA00022801"/>
    </source>
</evidence>
<protein>
    <submittedName>
        <fullName evidence="4">Uncharacterized protein</fullName>
    </submittedName>
</protein>
<dbReference type="InterPro" id="IPR004947">
    <property type="entry name" value="DNase_II"/>
</dbReference>
<feature type="chain" id="PRO_5043573296" evidence="3">
    <location>
        <begin position="19"/>
        <end position="346"/>
    </location>
</feature>
<dbReference type="AlphaFoldDB" id="A0AAV2SYP9"/>
<evidence type="ECO:0000256" key="3">
    <source>
        <dbReference type="SAM" id="SignalP"/>
    </source>
</evidence>
<accession>A0AAV2SYP9</accession>
<dbReference type="Pfam" id="PF03265">
    <property type="entry name" value="DNase_II"/>
    <property type="match status" value="1"/>
</dbReference>
<evidence type="ECO:0000313" key="5">
    <source>
        <dbReference type="Proteomes" id="UP001497525"/>
    </source>
</evidence>
<dbReference type="GO" id="GO:0004531">
    <property type="term" value="F:deoxyribonuclease II activity"/>
    <property type="evidence" value="ECO:0007669"/>
    <property type="project" value="InterPro"/>
</dbReference>
<comment type="similarity">
    <text evidence="1">Belongs to the DNase II family.</text>
</comment>
<reference evidence="4" key="1">
    <citation type="submission" date="2024-06" db="EMBL/GenBank/DDBJ databases">
        <authorList>
            <person name="Liu X."/>
            <person name="Lenzi L."/>
            <person name="Haldenby T S."/>
            <person name="Uol C."/>
        </authorList>
    </citation>
    <scope>NUCLEOTIDE SEQUENCE</scope>
</reference>
<comment type="caution">
    <text evidence="4">The sequence shown here is derived from an EMBL/GenBank/DDBJ whole genome shotgun (WGS) entry which is preliminary data.</text>
</comment>
<dbReference type="Proteomes" id="UP001497525">
    <property type="component" value="Unassembled WGS sequence"/>
</dbReference>
<dbReference type="PANTHER" id="PTHR10858:SF23">
    <property type="entry name" value="DEOXYRIBONUCLEASE II"/>
    <property type="match status" value="1"/>
</dbReference>
<name>A0AAV2SYP9_CALDB</name>
<dbReference type="GO" id="GO:0006309">
    <property type="term" value="P:apoptotic DNA fragmentation"/>
    <property type="evidence" value="ECO:0007669"/>
    <property type="project" value="TreeGrafter"/>
</dbReference>
<gene>
    <name evidence="4" type="ORF">CDAUBV1_LOCUS617</name>
</gene>
<dbReference type="PANTHER" id="PTHR10858">
    <property type="entry name" value="DEOXYRIBONUCLEASE II"/>
    <property type="match status" value="1"/>
</dbReference>
<evidence type="ECO:0000256" key="1">
    <source>
        <dbReference type="ARBA" id="ARBA00007527"/>
    </source>
</evidence>
<evidence type="ECO:0000313" key="4">
    <source>
        <dbReference type="EMBL" id="CAL5129576.1"/>
    </source>
</evidence>
<dbReference type="CDD" id="cd09120">
    <property type="entry name" value="PLDc_DNaseII_1"/>
    <property type="match status" value="1"/>
</dbReference>
<keyword evidence="2" id="KW-0378">Hydrolase</keyword>
<sequence>MRPLLAIILCIALRFCHSHSFSCLDEDGNPVEWFVGYKFPGGYKYAYILPGSKSWTMSDNEINSDGMLKKTYELMYDLKDTKNAVYGVYNDAKVEAKADNAVWYGHMKGAFAFKMPSAGFWIIHSIPKLSTTPGKYGYPNSGRVYGQHFMCVSLKGNVLEKVAYQLAIARPQFEDSFISSTLAKQHPDLDRLLNNEPVTKDLSNVQSFTSAGGDLEMIHFSKAVKYGKDLYAALVAPHLGLSLNVETWQHGRNEPSYCEGQGPKVYNIRALEFSDLDISFPNSDDHAKWAATIPKGREINSDKMWICLGDINRQPSQFHRGGGTMCLKNAAVWKAFNELIKEREEC</sequence>
<dbReference type="EMBL" id="CAXLJL010000002">
    <property type="protein sequence ID" value="CAL5129576.1"/>
    <property type="molecule type" value="Genomic_DNA"/>
</dbReference>